<organism evidence="1 2">
    <name type="scientific">Embleya hyalina</name>
    <dbReference type="NCBI Taxonomy" id="516124"/>
    <lineage>
        <taxon>Bacteria</taxon>
        <taxon>Bacillati</taxon>
        <taxon>Actinomycetota</taxon>
        <taxon>Actinomycetes</taxon>
        <taxon>Kitasatosporales</taxon>
        <taxon>Streptomycetaceae</taxon>
        <taxon>Embleya</taxon>
    </lineage>
</organism>
<dbReference type="Gene3D" id="3.30.2310.20">
    <property type="entry name" value="RelE-like"/>
    <property type="match status" value="1"/>
</dbReference>
<reference evidence="1 2" key="1">
    <citation type="submission" date="2018-12" db="EMBL/GenBank/DDBJ databases">
        <title>Draft genome sequence of Embleya hyalina NBRC 13850T.</title>
        <authorList>
            <person name="Komaki H."/>
            <person name="Hosoyama A."/>
            <person name="Kimura A."/>
            <person name="Ichikawa N."/>
            <person name="Tamura T."/>
        </authorList>
    </citation>
    <scope>NUCLEOTIDE SEQUENCE [LARGE SCALE GENOMIC DNA]</scope>
    <source>
        <strain evidence="1 2">NBRC 13850</strain>
    </source>
</reference>
<evidence type="ECO:0008006" key="3">
    <source>
        <dbReference type="Google" id="ProtNLM"/>
    </source>
</evidence>
<sequence length="80" mass="8903">MSYRVQFSTEARAAVAALRPDVRARFDREIGGIADDPYGHGSTAIRERDYRQALVGGCITIYYVSNEVKVVSVTRVQEPP</sequence>
<protein>
    <recommendedName>
        <fullName evidence="3">Type II toxin-antitoxin system RelE/ParE family toxin</fullName>
    </recommendedName>
</protein>
<name>A0A401YYL1_9ACTN</name>
<keyword evidence="2" id="KW-1185">Reference proteome</keyword>
<gene>
    <name evidence="1" type="ORF">EHYA_07403</name>
</gene>
<dbReference type="EMBL" id="BIFH01000034">
    <property type="protein sequence ID" value="GCD99681.1"/>
    <property type="molecule type" value="Genomic_DNA"/>
</dbReference>
<dbReference type="SUPFAM" id="SSF143011">
    <property type="entry name" value="RelE-like"/>
    <property type="match status" value="1"/>
</dbReference>
<dbReference type="InterPro" id="IPR035093">
    <property type="entry name" value="RelE/ParE_toxin_dom_sf"/>
</dbReference>
<comment type="caution">
    <text evidence="1">The sequence shown here is derived from an EMBL/GenBank/DDBJ whole genome shotgun (WGS) entry which is preliminary data.</text>
</comment>
<dbReference type="Proteomes" id="UP000286931">
    <property type="component" value="Unassembled WGS sequence"/>
</dbReference>
<evidence type="ECO:0000313" key="2">
    <source>
        <dbReference type="Proteomes" id="UP000286931"/>
    </source>
</evidence>
<accession>A0A401YYL1</accession>
<dbReference type="RefSeq" id="WP_246127132.1">
    <property type="nucleotide sequence ID" value="NZ_BIFH01000034.1"/>
</dbReference>
<dbReference type="AlphaFoldDB" id="A0A401YYL1"/>
<proteinExistence type="predicted"/>
<evidence type="ECO:0000313" key="1">
    <source>
        <dbReference type="EMBL" id="GCD99681.1"/>
    </source>
</evidence>